<feature type="non-terminal residue" evidence="3">
    <location>
        <position position="97"/>
    </location>
</feature>
<dbReference type="PANTHER" id="PTHR43382">
    <property type="entry name" value="PROLYL-TRNA SYNTHETASE"/>
    <property type="match status" value="1"/>
</dbReference>
<reference evidence="3" key="1">
    <citation type="submission" date="2021-02" db="EMBL/GenBank/DDBJ databases">
        <authorList>
            <person name="Nowell W R."/>
        </authorList>
    </citation>
    <scope>NUCLEOTIDE SEQUENCE</scope>
</reference>
<organism evidence="3 4">
    <name type="scientific">Rotaria magnacalcarata</name>
    <dbReference type="NCBI Taxonomy" id="392030"/>
    <lineage>
        <taxon>Eukaryota</taxon>
        <taxon>Metazoa</taxon>
        <taxon>Spiralia</taxon>
        <taxon>Gnathifera</taxon>
        <taxon>Rotifera</taxon>
        <taxon>Eurotatoria</taxon>
        <taxon>Bdelloidea</taxon>
        <taxon>Philodinida</taxon>
        <taxon>Philodinidae</taxon>
        <taxon>Rotaria</taxon>
    </lineage>
</organism>
<evidence type="ECO:0008006" key="5">
    <source>
        <dbReference type="Google" id="ProtNLM"/>
    </source>
</evidence>
<dbReference type="GO" id="GO:0004827">
    <property type="term" value="F:proline-tRNA ligase activity"/>
    <property type="evidence" value="ECO:0007669"/>
    <property type="project" value="InterPro"/>
</dbReference>
<dbReference type="EMBL" id="CAJOBH010240020">
    <property type="protein sequence ID" value="CAF5105937.1"/>
    <property type="molecule type" value="Genomic_DNA"/>
</dbReference>
<sequence length="97" mass="10879">IKGRKTEKEKFAGADWTTTIEGYIAASGRGIQAATSHHLGQNFSKMFDITFEDPQTQTKQYVYQNSWGLTTRTIGVMTMIHGDNKGLVLPPRIAKYQ</sequence>
<dbReference type="GO" id="GO:0005737">
    <property type="term" value="C:cytoplasm"/>
    <property type="evidence" value="ECO:0007669"/>
    <property type="project" value="InterPro"/>
</dbReference>
<evidence type="ECO:0000313" key="4">
    <source>
        <dbReference type="Proteomes" id="UP000681967"/>
    </source>
</evidence>
<gene>
    <name evidence="2" type="ORF">BYL167_LOCUS64986</name>
    <name evidence="3" type="ORF">BYL167_LOCUS78794</name>
    <name evidence="1" type="ORF">GIL414_LOCUS23533</name>
</gene>
<dbReference type="Proteomes" id="UP000681967">
    <property type="component" value="Unassembled WGS sequence"/>
</dbReference>
<dbReference type="AlphaFoldDB" id="A0A8S3HAQ9"/>
<dbReference type="GO" id="GO:0017101">
    <property type="term" value="C:aminoacyl-tRNA synthetase multienzyme complex"/>
    <property type="evidence" value="ECO:0007669"/>
    <property type="project" value="TreeGrafter"/>
</dbReference>
<name>A0A8S3HAQ9_9BILA</name>
<protein>
    <recommendedName>
        <fullName evidence="5">Proline--tRNA ligase</fullName>
    </recommendedName>
</protein>
<accession>A0A8S3HAQ9</accession>
<dbReference type="SUPFAM" id="SSF55681">
    <property type="entry name" value="Class II aaRS and biotin synthetases"/>
    <property type="match status" value="1"/>
</dbReference>
<dbReference type="Proteomes" id="UP000681720">
    <property type="component" value="Unassembled WGS sequence"/>
</dbReference>
<feature type="non-terminal residue" evidence="3">
    <location>
        <position position="1"/>
    </location>
</feature>
<comment type="caution">
    <text evidence="3">The sequence shown here is derived from an EMBL/GenBank/DDBJ whole genome shotgun (WGS) entry which is preliminary data.</text>
</comment>
<dbReference type="PANTHER" id="PTHR43382:SF2">
    <property type="entry name" value="BIFUNCTIONAL GLUTAMATE_PROLINE--TRNA LIGASE"/>
    <property type="match status" value="1"/>
</dbReference>
<dbReference type="EMBL" id="CAJOBJ010026554">
    <property type="protein sequence ID" value="CAF4247357.1"/>
    <property type="molecule type" value="Genomic_DNA"/>
</dbReference>
<proteinExistence type="predicted"/>
<dbReference type="InterPro" id="IPR004499">
    <property type="entry name" value="Pro-tRNA-ligase_IIa_arc-type"/>
</dbReference>
<evidence type="ECO:0000313" key="1">
    <source>
        <dbReference type="EMBL" id="CAF4247357.1"/>
    </source>
</evidence>
<evidence type="ECO:0000313" key="3">
    <source>
        <dbReference type="EMBL" id="CAF5179861.1"/>
    </source>
</evidence>
<dbReference type="GO" id="GO:0005524">
    <property type="term" value="F:ATP binding"/>
    <property type="evidence" value="ECO:0007669"/>
    <property type="project" value="InterPro"/>
</dbReference>
<dbReference type="EMBL" id="CAJOBH010289959">
    <property type="protein sequence ID" value="CAF5179861.1"/>
    <property type="molecule type" value="Genomic_DNA"/>
</dbReference>
<evidence type="ECO:0000313" key="2">
    <source>
        <dbReference type="EMBL" id="CAF5105937.1"/>
    </source>
</evidence>
<dbReference type="InterPro" id="IPR045864">
    <property type="entry name" value="aa-tRNA-synth_II/BPL/LPL"/>
</dbReference>
<dbReference type="GO" id="GO:0006433">
    <property type="term" value="P:prolyl-tRNA aminoacylation"/>
    <property type="evidence" value="ECO:0007669"/>
    <property type="project" value="InterPro"/>
</dbReference>
<dbReference type="Gene3D" id="3.30.930.10">
    <property type="entry name" value="Bira Bifunctional Protein, Domain 2"/>
    <property type="match status" value="1"/>
</dbReference>